<organism evidence="1 2">
    <name type="scientific">Artomyces pyxidatus</name>
    <dbReference type="NCBI Taxonomy" id="48021"/>
    <lineage>
        <taxon>Eukaryota</taxon>
        <taxon>Fungi</taxon>
        <taxon>Dikarya</taxon>
        <taxon>Basidiomycota</taxon>
        <taxon>Agaricomycotina</taxon>
        <taxon>Agaricomycetes</taxon>
        <taxon>Russulales</taxon>
        <taxon>Auriscalpiaceae</taxon>
        <taxon>Artomyces</taxon>
    </lineage>
</organism>
<dbReference type="Proteomes" id="UP000814140">
    <property type="component" value="Unassembled WGS sequence"/>
</dbReference>
<reference evidence="1" key="2">
    <citation type="journal article" date="2022" name="New Phytol.">
        <title>Evolutionary transition to the ectomycorrhizal habit in the genomes of a hyperdiverse lineage of mushroom-forming fungi.</title>
        <authorList>
            <person name="Looney B."/>
            <person name="Miyauchi S."/>
            <person name="Morin E."/>
            <person name="Drula E."/>
            <person name="Courty P.E."/>
            <person name="Kohler A."/>
            <person name="Kuo A."/>
            <person name="LaButti K."/>
            <person name="Pangilinan J."/>
            <person name="Lipzen A."/>
            <person name="Riley R."/>
            <person name="Andreopoulos W."/>
            <person name="He G."/>
            <person name="Johnson J."/>
            <person name="Nolan M."/>
            <person name="Tritt A."/>
            <person name="Barry K.W."/>
            <person name="Grigoriev I.V."/>
            <person name="Nagy L.G."/>
            <person name="Hibbett D."/>
            <person name="Henrissat B."/>
            <person name="Matheny P.B."/>
            <person name="Labbe J."/>
            <person name="Martin F.M."/>
        </authorList>
    </citation>
    <scope>NUCLEOTIDE SEQUENCE</scope>
    <source>
        <strain evidence="1">HHB10654</strain>
    </source>
</reference>
<comment type="caution">
    <text evidence="1">The sequence shown here is derived from an EMBL/GenBank/DDBJ whole genome shotgun (WGS) entry which is preliminary data.</text>
</comment>
<gene>
    <name evidence="1" type="ORF">BV25DRAFT_1912599</name>
</gene>
<protein>
    <submittedName>
        <fullName evidence="1">Uncharacterized protein</fullName>
    </submittedName>
</protein>
<keyword evidence="2" id="KW-1185">Reference proteome</keyword>
<accession>A0ACB8TDP2</accession>
<proteinExistence type="predicted"/>
<reference evidence="1" key="1">
    <citation type="submission" date="2021-03" db="EMBL/GenBank/DDBJ databases">
        <authorList>
            <consortium name="DOE Joint Genome Institute"/>
            <person name="Ahrendt S."/>
            <person name="Looney B.P."/>
            <person name="Miyauchi S."/>
            <person name="Morin E."/>
            <person name="Drula E."/>
            <person name="Courty P.E."/>
            <person name="Chicoki N."/>
            <person name="Fauchery L."/>
            <person name="Kohler A."/>
            <person name="Kuo A."/>
            <person name="Labutti K."/>
            <person name="Pangilinan J."/>
            <person name="Lipzen A."/>
            <person name="Riley R."/>
            <person name="Andreopoulos W."/>
            <person name="He G."/>
            <person name="Johnson J."/>
            <person name="Barry K.W."/>
            <person name="Grigoriev I.V."/>
            <person name="Nagy L."/>
            <person name="Hibbett D."/>
            <person name="Henrissat B."/>
            <person name="Matheny P.B."/>
            <person name="Labbe J."/>
            <person name="Martin F."/>
        </authorList>
    </citation>
    <scope>NUCLEOTIDE SEQUENCE</scope>
    <source>
        <strain evidence="1">HHB10654</strain>
    </source>
</reference>
<name>A0ACB8TDP2_9AGAM</name>
<sequence>MSLFEPQAVFNTIKASLEDGKKRKEFEVYWNEKAAKRLKVWMAHRENQSRSTAQLGWEASIVAYVSWVHEKTSVHGNAAAGTKPAPLNSRIPILGPRFVPPTYLSDRKRHSTAAVAPESSYLKPLNVVHPFYYPELAACPQCGSKNVLWDDWTATGHREVHGIRAEETALGYQLRCNECKVLYSKKKEKGEKGGHGHQYCFATTSEAFWERWEYWAIPKNVPVFFKRCALTRELFDLVVEMRPALTSKGLAEHINQLHLLEYQQTHLQYLRMYKTREVCLHTKEDVPLKAFSGPRDPNGYADQSITSDLISDVLLEFSKRTREAESAAYMRTLTGICISLDNTFKVVKKATVADKHHHHDKLMKGGILSVINERNEIISWRLCQNKSNAEIDEILQGIRQRCAALETALPEMVVVDNCCTVRGGIVKALDESKVVLDVWHFMMRCVWLFFVHVWGAYLANDVVDAILKRRAKNGVPALYHTKEEQEKRLTEMYNKWRKTRMVWSQAAAKTHQEQLKHVRKGCLTRTREDIASDGSRIEGTHKGWNSLMRSFSSGLEIFVALGHDFVLRRNIRLAFSALSAEKAVAPTFLTYTYGSHHIQLTDHIAELWNAMLGGEHGPERGPATTLIPRPRLANVDSGESFGLVSSQFALTYGGLMEFAKPEEEEMKGTADLLERVSEDEEAQLALLRDMNIDPCLLNIPETPPDALPETNPPLSLPKARGLDGHQLPARSGSSFVQEPTTAASSSMQAASSQNLHARVSSRTIEIVDLTKPDITISETTDTLSLRMSTNSTSAVPDPKSGSLKRKAVRDDENDRAGSVPKKVCTVKGVVPVRSTAEQPVGTAIELFFKPLRQTQSDSDANRSASSGGGGRGAAALSGGATRAAGSDVQASIPAPDPSSAALHPETETSTMTGLQLPIAFPPAMLPLITRLPLPPTAGLSRSQALFERVTRIDPRALKIGDDQEFFVFMDLRLQHRWATFSMTSRNAVTAAELFNAAMKAHNDPRGVTTVKKNPSAIIEKLNRVEEMIVKKIKSGNYKSRNGNEAFWRTHCKAVPLANEEKGKKARKPKSCNRCLLIKYSGGVGAAENHRLNYCPDGVKIVADEGDPGPGYPQPEGLFTEGDKFNPNVFLTKLRELYDQLVVRGETIESVTSTMEGERFIELVRERVKVHADDFVGFKLYQNTTLVPDMPGFVEVRNGHPWLRVDCLSDAKLQLLVGEN</sequence>
<evidence type="ECO:0000313" key="1">
    <source>
        <dbReference type="EMBL" id="KAI0066538.1"/>
    </source>
</evidence>
<evidence type="ECO:0000313" key="2">
    <source>
        <dbReference type="Proteomes" id="UP000814140"/>
    </source>
</evidence>
<dbReference type="EMBL" id="MU277192">
    <property type="protein sequence ID" value="KAI0066538.1"/>
    <property type="molecule type" value="Genomic_DNA"/>
</dbReference>